<dbReference type="GO" id="GO:0005829">
    <property type="term" value="C:cytosol"/>
    <property type="evidence" value="ECO:0007669"/>
    <property type="project" value="TreeGrafter"/>
</dbReference>
<keyword evidence="2" id="KW-0378">Hydrolase</keyword>
<sequence length="334" mass="37227">MPLKSDITVDASKFDRKLADKGTEEFNEKLIKIWKDGPRWYEVGAPAYRKLRWEGKTPLAKPVVLPEGINGTIPSRDAGREIPYRVFKPAGGISKGIHLHIHGGGWVLQSEAYQDPYLKYMADHYELTVFSVGYRLAPEDPWPAGGEDCYDAAEWLVKNGKEQFGGELMFTGGESAGGHLACLVALHLLEKIPEFAFKGLLLHFGCFDLSGFLPMVEHHEKALVIDYDVMWKYIEALLPNTTIEQRRHPSISPFFADIRGKKLPPALFTCGSEDPLLDDTVFMGAKWQAWGNEGIVKIYNGAPHGFIGYPPGSIPAVQEGLDDTVEFVKARIPQ</sequence>
<dbReference type="GO" id="GO:0004771">
    <property type="term" value="F:sterol ester esterase activity"/>
    <property type="evidence" value="ECO:0007669"/>
    <property type="project" value="TreeGrafter"/>
</dbReference>
<dbReference type="InterPro" id="IPR029058">
    <property type="entry name" value="AB_hydrolase_fold"/>
</dbReference>
<dbReference type="SUPFAM" id="SSF53474">
    <property type="entry name" value="alpha/beta-Hydrolases"/>
    <property type="match status" value="1"/>
</dbReference>
<reference evidence="2 3" key="1">
    <citation type="journal article" date="2018" name="Front. Microbiol.">
        <title>Genome-Wide Analysis of Corynespora cassiicola Leaf Fall Disease Putative Effectors.</title>
        <authorList>
            <person name="Lopez D."/>
            <person name="Ribeiro S."/>
            <person name="Label P."/>
            <person name="Fumanal B."/>
            <person name="Venisse J.S."/>
            <person name="Kohler A."/>
            <person name="de Oliveira R.R."/>
            <person name="Labutti K."/>
            <person name="Lipzen A."/>
            <person name="Lail K."/>
            <person name="Bauer D."/>
            <person name="Ohm R.A."/>
            <person name="Barry K.W."/>
            <person name="Spatafora J."/>
            <person name="Grigoriev I.V."/>
            <person name="Martin F.M."/>
            <person name="Pujade-Renaud V."/>
        </authorList>
    </citation>
    <scope>NUCLEOTIDE SEQUENCE [LARGE SCALE GENOMIC DNA]</scope>
    <source>
        <strain evidence="2 3">Philippines</strain>
    </source>
</reference>
<name>A0A2T2P0N5_CORCC</name>
<dbReference type="InterPro" id="IPR013094">
    <property type="entry name" value="AB_hydrolase_3"/>
</dbReference>
<organism evidence="2 3">
    <name type="scientific">Corynespora cassiicola Philippines</name>
    <dbReference type="NCBI Taxonomy" id="1448308"/>
    <lineage>
        <taxon>Eukaryota</taxon>
        <taxon>Fungi</taxon>
        <taxon>Dikarya</taxon>
        <taxon>Ascomycota</taxon>
        <taxon>Pezizomycotina</taxon>
        <taxon>Dothideomycetes</taxon>
        <taxon>Pleosporomycetidae</taxon>
        <taxon>Pleosporales</taxon>
        <taxon>Corynesporascaceae</taxon>
        <taxon>Corynespora</taxon>
    </lineage>
</organism>
<dbReference type="Pfam" id="PF07859">
    <property type="entry name" value="Abhydrolase_3"/>
    <property type="match status" value="1"/>
</dbReference>
<proteinExistence type="predicted"/>
<dbReference type="GO" id="GO:0004806">
    <property type="term" value="F:triacylglycerol lipase activity"/>
    <property type="evidence" value="ECO:0007669"/>
    <property type="project" value="TreeGrafter"/>
</dbReference>
<dbReference type="Proteomes" id="UP000240883">
    <property type="component" value="Unassembled WGS sequence"/>
</dbReference>
<evidence type="ECO:0000313" key="2">
    <source>
        <dbReference type="EMBL" id="PSN71203.1"/>
    </source>
</evidence>
<evidence type="ECO:0000259" key="1">
    <source>
        <dbReference type="Pfam" id="PF07859"/>
    </source>
</evidence>
<dbReference type="PANTHER" id="PTHR23025">
    <property type="entry name" value="TRIACYLGLYCEROL LIPASE"/>
    <property type="match status" value="1"/>
</dbReference>
<gene>
    <name evidence="2" type="ORF">BS50DRAFT_277445</name>
</gene>
<evidence type="ECO:0000313" key="3">
    <source>
        <dbReference type="Proteomes" id="UP000240883"/>
    </source>
</evidence>
<dbReference type="GO" id="GO:0019433">
    <property type="term" value="P:triglyceride catabolic process"/>
    <property type="evidence" value="ECO:0007669"/>
    <property type="project" value="TreeGrafter"/>
</dbReference>
<keyword evidence="3" id="KW-1185">Reference proteome</keyword>
<dbReference type="Gene3D" id="3.40.50.1820">
    <property type="entry name" value="alpha/beta hydrolase"/>
    <property type="match status" value="1"/>
</dbReference>
<dbReference type="STRING" id="1448308.A0A2T2P0N5"/>
<accession>A0A2T2P0N5</accession>
<protein>
    <submittedName>
        <fullName evidence="2">Alpha/beta-hydrolase</fullName>
    </submittedName>
</protein>
<dbReference type="AlphaFoldDB" id="A0A2T2P0N5"/>
<dbReference type="PANTHER" id="PTHR23025:SF3">
    <property type="entry name" value="HORMONE-SENSITIVE LIPASE"/>
    <property type="match status" value="1"/>
</dbReference>
<dbReference type="EMBL" id="KZ678131">
    <property type="protein sequence ID" value="PSN71203.1"/>
    <property type="molecule type" value="Genomic_DNA"/>
</dbReference>
<dbReference type="OrthoDB" id="408631at2759"/>
<feature type="domain" description="Alpha/beta hydrolase fold-3" evidence="1">
    <location>
        <begin position="99"/>
        <end position="307"/>
    </location>
</feature>